<dbReference type="InterPro" id="IPR029030">
    <property type="entry name" value="Caspase-like_dom_sf"/>
</dbReference>
<feature type="repeat" description="WD" evidence="3">
    <location>
        <begin position="158"/>
        <end position="199"/>
    </location>
</feature>
<evidence type="ECO:0000256" key="3">
    <source>
        <dbReference type="PROSITE-ProRule" id="PRU00221"/>
    </source>
</evidence>
<dbReference type="PROSITE" id="PS50294">
    <property type="entry name" value="WD_REPEATS_REGION"/>
    <property type="match status" value="7"/>
</dbReference>
<dbReference type="PROSITE" id="PS00678">
    <property type="entry name" value="WD_REPEATS_1"/>
    <property type="match status" value="1"/>
</dbReference>
<feature type="domain" description="EML-like second beta-propeller" evidence="6">
    <location>
        <begin position="41"/>
        <end position="192"/>
    </location>
</feature>
<feature type="repeat" description="WD" evidence="3">
    <location>
        <begin position="116"/>
        <end position="157"/>
    </location>
</feature>
<dbReference type="SUPFAM" id="SSF52129">
    <property type="entry name" value="Caspase-like"/>
    <property type="match status" value="1"/>
</dbReference>
<dbReference type="SMART" id="SM00320">
    <property type="entry name" value="WD40"/>
    <property type="match status" value="7"/>
</dbReference>
<sequence length="740" mass="80522">MKAATKKTVFHRYAPLVLWLATLPVLAQEKAFWGHRASINAVAIHSTGRYVFSASSDKSVAVWDTAGSRPLLRFSEHKSAVLSLALSPDGQMVASGGADGLIFIWHRTSGRVLATLKGHTNAVSGLAFSPDGKRLASSSWDRAVRVWDWSNSTTLAKLTGHQALVLAVAFSPDGRHVASGSADSTARVWDWQANRALATLDGHDRAVRAVTFDPTGQKLITGSSDFTIRVWNWQSGATEQTLTGHTSIVRSVTVSADGRLIASGSDDGTIRVWDAATGQLQKTLTGHSAAVSSVSFGSARQLVSGGVDQSLRIWPDRPGRTVTGSGAITRVVWTQPNPLLYQNRTHTASSPTLYLQATVLAAANPTELRQSLRLYLNGKPLPEGDKMGETKLKHHEQEFLVERTINLPVGSDTLEWAVQLPNQKEIRSRQLIVNYTPANKPNLYVYAFGVESNLRYTQNDAETIARIFKTQQGRLFDRVAVELFAKEQTKAGDLREELERLGNRGDVIRPQDVVMLFVSGHGIIKNNDFRILGRSYSDNAWRSSSISYRDDIIANLNNLTCKKVVLLDACHSGGISMPEGSKAGVDMADAGRLIADAPPGLAVVSSSGQNELSYENEAWQNGAFTEAISEALEHGKADVNRDAVVTVQELYQYLQTRVPDLVRTVLQQDQHPQFKPGESGDFPVFYLTDKTPELGATPTGVAPAEVTPAVVPVQPPASPAGQTGIDRKPEPNRTPKSRRY</sequence>
<dbReference type="Proteomes" id="UP000009309">
    <property type="component" value="Unassembled WGS sequence"/>
</dbReference>
<keyword evidence="1 3" id="KW-0853">WD repeat</keyword>
<feature type="repeat" description="WD" evidence="3">
    <location>
        <begin position="74"/>
        <end position="115"/>
    </location>
</feature>
<keyword evidence="8" id="KW-1185">Reference proteome</keyword>
<feature type="repeat" description="WD" evidence="3">
    <location>
        <begin position="32"/>
        <end position="73"/>
    </location>
</feature>
<dbReference type="PRINTS" id="PR00320">
    <property type="entry name" value="GPROTEINBRPT"/>
</dbReference>
<accession>I2GJW2</accession>
<dbReference type="InterPro" id="IPR015943">
    <property type="entry name" value="WD40/YVTN_repeat-like_dom_sf"/>
</dbReference>
<dbReference type="Gene3D" id="2.130.10.10">
    <property type="entry name" value="YVTN repeat-like/Quinoprotein amine dehydrogenase"/>
    <property type="match status" value="3"/>
</dbReference>
<name>I2GJW2_9BACT</name>
<dbReference type="Pfam" id="PF23414">
    <property type="entry name" value="Beta-prop_EML_2"/>
    <property type="match status" value="1"/>
</dbReference>
<dbReference type="OrthoDB" id="1492850at2"/>
<protein>
    <submittedName>
        <fullName evidence="7">Vegetative incompatibility protein HET-E-1</fullName>
    </submittedName>
</protein>
<comment type="caution">
    <text evidence="7">The sequence shown here is derived from an EMBL/GenBank/DDBJ whole genome shotgun (WGS) entry which is preliminary data.</text>
</comment>
<dbReference type="RefSeq" id="WP_009282767.1">
    <property type="nucleotide sequence ID" value="NZ_CAIT01000006.1"/>
</dbReference>
<evidence type="ECO:0000256" key="2">
    <source>
        <dbReference type="ARBA" id="ARBA00022737"/>
    </source>
</evidence>
<keyword evidence="2" id="KW-0677">Repeat</keyword>
<dbReference type="InterPro" id="IPR011600">
    <property type="entry name" value="Pept_C14_caspase"/>
</dbReference>
<proteinExistence type="predicted"/>
<dbReference type="Pfam" id="PF00656">
    <property type="entry name" value="Peptidase_C14"/>
    <property type="match status" value="1"/>
</dbReference>
<dbReference type="EMBL" id="CAIT01000006">
    <property type="protein sequence ID" value="CCH54187.1"/>
    <property type="molecule type" value="Genomic_DNA"/>
</dbReference>
<evidence type="ECO:0000259" key="5">
    <source>
        <dbReference type="Pfam" id="PF00656"/>
    </source>
</evidence>
<dbReference type="InterPro" id="IPR050995">
    <property type="entry name" value="WD-F-box_domain-protein"/>
</dbReference>
<dbReference type="eggNOG" id="COG4249">
    <property type="taxonomic scope" value="Bacteria"/>
</dbReference>
<feature type="repeat" description="WD" evidence="3">
    <location>
        <begin position="242"/>
        <end position="283"/>
    </location>
</feature>
<organism evidence="7 8">
    <name type="scientific">Fibrisoma limi BUZ 3</name>
    <dbReference type="NCBI Taxonomy" id="1185876"/>
    <lineage>
        <taxon>Bacteria</taxon>
        <taxon>Pseudomonadati</taxon>
        <taxon>Bacteroidota</taxon>
        <taxon>Cytophagia</taxon>
        <taxon>Cytophagales</taxon>
        <taxon>Spirosomataceae</taxon>
        <taxon>Fibrisoma</taxon>
    </lineage>
</organism>
<evidence type="ECO:0000259" key="6">
    <source>
        <dbReference type="Pfam" id="PF23414"/>
    </source>
</evidence>
<dbReference type="InterPro" id="IPR036322">
    <property type="entry name" value="WD40_repeat_dom_sf"/>
</dbReference>
<dbReference type="PROSITE" id="PS50082">
    <property type="entry name" value="WD_REPEATS_2"/>
    <property type="match status" value="7"/>
</dbReference>
<dbReference type="PANTHER" id="PTHR14604">
    <property type="entry name" value="WD40 REPEAT PF20"/>
    <property type="match status" value="1"/>
</dbReference>
<dbReference type="Gene3D" id="3.40.50.1460">
    <property type="match status" value="1"/>
</dbReference>
<dbReference type="InterPro" id="IPR055442">
    <property type="entry name" value="Beta-prop_EML-like_2nd"/>
</dbReference>
<feature type="domain" description="Peptidase C14 caspase" evidence="5">
    <location>
        <begin position="449"/>
        <end position="675"/>
    </location>
</feature>
<dbReference type="GO" id="GO:0006508">
    <property type="term" value="P:proteolysis"/>
    <property type="evidence" value="ECO:0007669"/>
    <property type="project" value="InterPro"/>
</dbReference>
<feature type="repeat" description="WD" evidence="3">
    <location>
        <begin position="284"/>
        <end position="314"/>
    </location>
</feature>
<gene>
    <name evidence="7" type="ORF">BN8_03333</name>
</gene>
<dbReference type="Pfam" id="PF00400">
    <property type="entry name" value="WD40"/>
    <property type="match status" value="3"/>
</dbReference>
<dbReference type="eggNOG" id="COG2319">
    <property type="taxonomic scope" value="Bacteria"/>
</dbReference>
<dbReference type="AlphaFoldDB" id="I2GJW2"/>
<feature type="region of interest" description="Disordered" evidence="4">
    <location>
        <begin position="709"/>
        <end position="740"/>
    </location>
</feature>
<dbReference type="STRING" id="1185876.BN8_03333"/>
<dbReference type="InterPro" id="IPR019775">
    <property type="entry name" value="WD40_repeat_CS"/>
</dbReference>
<dbReference type="PANTHER" id="PTHR14604:SF4">
    <property type="entry name" value="F-BOX DOMAIN-CONTAINING PROTEIN"/>
    <property type="match status" value="1"/>
</dbReference>
<evidence type="ECO:0000256" key="4">
    <source>
        <dbReference type="SAM" id="MobiDB-lite"/>
    </source>
</evidence>
<dbReference type="SUPFAM" id="SSF50978">
    <property type="entry name" value="WD40 repeat-like"/>
    <property type="match status" value="1"/>
</dbReference>
<evidence type="ECO:0000313" key="7">
    <source>
        <dbReference type="EMBL" id="CCH54187.1"/>
    </source>
</evidence>
<reference evidence="7 8" key="1">
    <citation type="journal article" date="2012" name="J. Bacteriol.">
        <title>Genome Sequence of the Filamentous Bacterium Fibrisoma limi BUZ 3T.</title>
        <authorList>
            <person name="Filippini M."/>
            <person name="Qi W."/>
            <person name="Jaenicke S."/>
            <person name="Goesmann A."/>
            <person name="Smits T.H."/>
            <person name="Bagheri H.C."/>
        </authorList>
    </citation>
    <scope>NUCLEOTIDE SEQUENCE [LARGE SCALE GENOMIC DNA]</scope>
    <source>
        <strain evidence="8">BUZ 3T</strain>
    </source>
</reference>
<feature type="repeat" description="WD" evidence="3">
    <location>
        <begin position="200"/>
        <end position="241"/>
    </location>
</feature>
<dbReference type="CDD" id="cd00200">
    <property type="entry name" value="WD40"/>
    <property type="match status" value="1"/>
</dbReference>
<dbReference type="InterPro" id="IPR020472">
    <property type="entry name" value="WD40_PAC1"/>
</dbReference>
<evidence type="ECO:0000313" key="8">
    <source>
        <dbReference type="Proteomes" id="UP000009309"/>
    </source>
</evidence>
<evidence type="ECO:0000256" key="1">
    <source>
        <dbReference type="ARBA" id="ARBA00022574"/>
    </source>
</evidence>
<dbReference type="InterPro" id="IPR001680">
    <property type="entry name" value="WD40_rpt"/>
</dbReference>
<dbReference type="GO" id="GO:0004197">
    <property type="term" value="F:cysteine-type endopeptidase activity"/>
    <property type="evidence" value="ECO:0007669"/>
    <property type="project" value="InterPro"/>
</dbReference>